<evidence type="ECO:0000313" key="2">
    <source>
        <dbReference type="EMBL" id="KAF5358602.1"/>
    </source>
</evidence>
<dbReference type="InterPro" id="IPR007138">
    <property type="entry name" value="ABM_dom"/>
</dbReference>
<feature type="domain" description="ABM" evidence="1">
    <location>
        <begin position="18"/>
        <end position="114"/>
    </location>
</feature>
<gene>
    <name evidence="2" type="ORF">D9758_007738</name>
</gene>
<comment type="caution">
    <text evidence="2">The sequence shown here is derived from an EMBL/GenBank/DDBJ whole genome shotgun (WGS) entry which is preliminary data.</text>
</comment>
<accession>A0A8H5G560</accession>
<name>A0A8H5G560_9AGAR</name>
<dbReference type="PROSITE" id="PS51725">
    <property type="entry name" value="ABM"/>
    <property type="match status" value="1"/>
</dbReference>
<dbReference type="OrthoDB" id="2968776at2759"/>
<protein>
    <recommendedName>
        <fullName evidence="1">ABM domain-containing protein</fullName>
    </recommendedName>
</protein>
<dbReference type="Pfam" id="PF03992">
    <property type="entry name" value="ABM"/>
    <property type="match status" value="1"/>
</dbReference>
<dbReference type="Gene3D" id="3.30.70.100">
    <property type="match status" value="1"/>
</dbReference>
<dbReference type="EMBL" id="JAACJM010000049">
    <property type="protein sequence ID" value="KAF5358602.1"/>
    <property type="molecule type" value="Genomic_DNA"/>
</dbReference>
<evidence type="ECO:0000259" key="1">
    <source>
        <dbReference type="PROSITE" id="PS51725"/>
    </source>
</evidence>
<keyword evidence="3" id="KW-1185">Reference proteome</keyword>
<organism evidence="2 3">
    <name type="scientific">Tetrapyrgos nigripes</name>
    <dbReference type="NCBI Taxonomy" id="182062"/>
    <lineage>
        <taxon>Eukaryota</taxon>
        <taxon>Fungi</taxon>
        <taxon>Dikarya</taxon>
        <taxon>Basidiomycota</taxon>
        <taxon>Agaricomycotina</taxon>
        <taxon>Agaricomycetes</taxon>
        <taxon>Agaricomycetidae</taxon>
        <taxon>Agaricales</taxon>
        <taxon>Marasmiineae</taxon>
        <taxon>Marasmiaceae</taxon>
        <taxon>Tetrapyrgos</taxon>
    </lineage>
</organism>
<sequence>MGLLDVLEPVPKTKSGKVTIVAKLKINPEKQTKFEETMATAKQHAYSDKEPGTLTYRVSRVLDHGGQPTGEYIAFEEYLDKTALMTHATLPHLQDFLADQGIIASVSLDFVDEI</sequence>
<dbReference type="SUPFAM" id="SSF54909">
    <property type="entry name" value="Dimeric alpha+beta barrel"/>
    <property type="match status" value="1"/>
</dbReference>
<dbReference type="Proteomes" id="UP000559256">
    <property type="component" value="Unassembled WGS sequence"/>
</dbReference>
<reference evidence="2 3" key="1">
    <citation type="journal article" date="2020" name="ISME J.">
        <title>Uncovering the hidden diversity of litter-decomposition mechanisms in mushroom-forming fungi.</title>
        <authorList>
            <person name="Floudas D."/>
            <person name="Bentzer J."/>
            <person name="Ahren D."/>
            <person name="Johansson T."/>
            <person name="Persson P."/>
            <person name="Tunlid A."/>
        </authorList>
    </citation>
    <scope>NUCLEOTIDE SEQUENCE [LARGE SCALE GENOMIC DNA]</scope>
    <source>
        <strain evidence="2 3">CBS 291.85</strain>
    </source>
</reference>
<proteinExistence type="predicted"/>
<dbReference type="AlphaFoldDB" id="A0A8H5G560"/>
<dbReference type="InterPro" id="IPR011008">
    <property type="entry name" value="Dimeric_a/b-barrel"/>
</dbReference>
<evidence type="ECO:0000313" key="3">
    <source>
        <dbReference type="Proteomes" id="UP000559256"/>
    </source>
</evidence>